<dbReference type="EMBL" id="VSWC01000144">
    <property type="protein sequence ID" value="KAA1078409.1"/>
    <property type="molecule type" value="Genomic_DNA"/>
</dbReference>
<proteinExistence type="predicted"/>
<sequence length="126" mass="13924">MAPRDVTSDDRWLEIWRNFSPRDLQANQDEGELTLACHKQVTSLKTVTFTNYAACAACMLRPAETLALAGCVICHKDIHLAAGIWRWRPALPASTTGQGICHRMCRSDSTDSHTLLEAQQPQAGCV</sequence>
<organism evidence="1 2">
    <name type="scientific">Puccinia graminis f. sp. tritici</name>
    <dbReference type="NCBI Taxonomy" id="56615"/>
    <lineage>
        <taxon>Eukaryota</taxon>
        <taxon>Fungi</taxon>
        <taxon>Dikarya</taxon>
        <taxon>Basidiomycota</taxon>
        <taxon>Pucciniomycotina</taxon>
        <taxon>Pucciniomycetes</taxon>
        <taxon>Pucciniales</taxon>
        <taxon>Pucciniaceae</taxon>
        <taxon>Puccinia</taxon>
    </lineage>
</organism>
<evidence type="ECO:0000313" key="1">
    <source>
        <dbReference type="EMBL" id="KAA1078409.1"/>
    </source>
</evidence>
<protein>
    <submittedName>
        <fullName evidence="1">Uncharacterized protein</fullName>
    </submittedName>
</protein>
<name>A0A5B0MRF9_PUCGR</name>
<evidence type="ECO:0000313" key="2">
    <source>
        <dbReference type="Proteomes" id="UP000324748"/>
    </source>
</evidence>
<gene>
    <name evidence="1" type="ORF">PGT21_034734</name>
</gene>
<dbReference type="AlphaFoldDB" id="A0A5B0MRF9"/>
<accession>A0A5B0MRF9</accession>
<dbReference type="Proteomes" id="UP000324748">
    <property type="component" value="Unassembled WGS sequence"/>
</dbReference>
<keyword evidence="2" id="KW-1185">Reference proteome</keyword>
<reference evidence="1 2" key="1">
    <citation type="submission" date="2019-05" db="EMBL/GenBank/DDBJ databases">
        <title>Emergence of the Ug99 lineage of the wheat stem rust pathogen through somatic hybridization.</title>
        <authorList>
            <person name="Li F."/>
            <person name="Upadhyaya N.M."/>
            <person name="Sperschneider J."/>
            <person name="Matny O."/>
            <person name="Nguyen-Phuc H."/>
            <person name="Mago R."/>
            <person name="Raley C."/>
            <person name="Miller M.E."/>
            <person name="Silverstein K.A.T."/>
            <person name="Henningsen E."/>
            <person name="Hirsch C.D."/>
            <person name="Visser B."/>
            <person name="Pretorius Z.A."/>
            <person name="Steffenson B.J."/>
            <person name="Schwessinger B."/>
            <person name="Dodds P.N."/>
            <person name="Figueroa M."/>
        </authorList>
    </citation>
    <scope>NUCLEOTIDE SEQUENCE [LARGE SCALE GENOMIC DNA]</scope>
    <source>
        <strain evidence="1">21-0</strain>
    </source>
</reference>
<comment type="caution">
    <text evidence="1">The sequence shown here is derived from an EMBL/GenBank/DDBJ whole genome shotgun (WGS) entry which is preliminary data.</text>
</comment>